<feature type="region of interest" description="Disordered" evidence="2">
    <location>
        <begin position="226"/>
        <end position="245"/>
    </location>
</feature>
<keyword evidence="1" id="KW-0106">Calcium</keyword>
<evidence type="ECO:0000256" key="1">
    <source>
        <dbReference type="ARBA" id="ARBA00022837"/>
    </source>
</evidence>
<proteinExistence type="predicted"/>
<dbReference type="SUPFAM" id="SSF47473">
    <property type="entry name" value="EF-hand"/>
    <property type="match status" value="1"/>
</dbReference>
<dbReference type="InterPro" id="IPR018247">
    <property type="entry name" value="EF_Hand_1_Ca_BS"/>
</dbReference>
<comment type="caution">
    <text evidence="4">The sequence shown here is derived from an EMBL/GenBank/DDBJ whole genome shotgun (WGS) entry which is preliminary data.</text>
</comment>
<evidence type="ECO:0000256" key="2">
    <source>
        <dbReference type="SAM" id="MobiDB-lite"/>
    </source>
</evidence>
<dbReference type="Proteomes" id="UP000591131">
    <property type="component" value="Unassembled WGS sequence"/>
</dbReference>
<dbReference type="InterPro" id="IPR011992">
    <property type="entry name" value="EF-hand-dom_pair"/>
</dbReference>
<gene>
    <name evidence="4" type="ORF">FOL47_008041</name>
</gene>
<dbReference type="Pfam" id="PF00036">
    <property type="entry name" value="EF-hand_1"/>
    <property type="match status" value="1"/>
</dbReference>
<dbReference type="AlphaFoldDB" id="A0A7J6N2X9"/>
<feature type="domain" description="EF-hand" evidence="3">
    <location>
        <begin position="395"/>
        <end position="430"/>
    </location>
</feature>
<evidence type="ECO:0000259" key="3">
    <source>
        <dbReference type="PROSITE" id="PS50222"/>
    </source>
</evidence>
<evidence type="ECO:0000313" key="5">
    <source>
        <dbReference type="Proteomes" id="UP000591131"/>
    </source>
</evidence>
<keyword evidence="5" id="KW-1185">Reference proteome</keyword>
<dbReference type="CDD" id="cd00051">
    <property type="entry name" value="EFh"/>
    <property type="match status" value="1"/>
</dbReference>
<feature type="compositionally biased region" description="Polar residues" evidence="2">
    <location>
        <begin position="228"/>
        <end position="239"/>
    </location>
</feature>
<dbReference type="OrthoDB" id="444540at2759"/>
<dbReference type="EMBL" id="JAAPAO010000005">
    <property type="protein sequence ID" value="KAF4677937.1"/>
    <property type="molecule type" value="Genomic_DNA"/>
</dbReference>
<dbReference type="PROSITE" id="PS50222">
    <property type="entry name" value="EF_HAND_2"/>
    <property type="match status" value="3"/>
</dbReference>
<dbReference type="SMART" id="SM00054">
    <property type="entry name" value="EFh"/>
    <property type="match status" value="4"/>
</dbReference>
<dbReference type="InterPro" id="IPR002048">
    <property type="entry name" value="EF_hand_dom"/>
</dbReference>
<dbReference type="GO" id="GO:0005509">
    <property type="term" value="F:calcium ion binding"/>
    <property type="evidence" value="ECO:0007669"/>
    <property type="project" value="InterPro"/>
</dbReference>
<protein>
    <recommendedName>
        <fullName evidence="3">EF-hand domain-containing protein</fullName>
    </recommendedName>
</protein>
<feature type="domain" description="EF-hand" evidence="3">
    <location>
        <begin position="282"/>
        <end position="317"/>
    </location>
</feature>
<accession>A0A7J6N2X9</accession>
<reference evidence="4 5" key="1">
    <citation type="submission" date="2020-04" db="EMBL/GenBank/DDBJ databases">
        <title>Perkinsus chesapeaki whole genome sequence.</title>
        <authorList>
            <person name="Bogema D.R."/>
        </authorList>
    </citation>
    <scope>NUCLEOTIDE SEQUENCE [LARGE SCALE GENOMIC DNA]</scope>
    <source>
        <strain evidence="4">ATCC PRA-425</strain>
    </source>
</reference>
<sequence>MKYVPLRERMQTESKKRLGQLLNATRFLGERKKVYLNMLEDVSNKTCSLCQSYRDASDLALNKALDDMRVRGDPRDSEGVTDIIHKRTEELETILRSKLPRHTDVCLEREPSEILSSADDDEPYQASFPQRIIRTNTRVPMRAKRQSLMKEKARSTPDLTRGLSPYTRYVFDKRFTNGCDLFAAKGVRNEKYGIDMAEVIIKNKQRYDERMQQALRAGINYLPKGESRPTSVMSATKPSVNEYRPDVPEKAAPVWEPWEPPEESQLMKFMRRKLVAAAESLGKGARWRELFMKHDADFSGELTEAEINKAVRLDLRVPATVLTDRQIGDFVRDIDTDDSGTVSLKELIDFLEKEPVISADQTIEARIDKARSQIPEQLHLTMSRVRRRMVSAMRSARLSVKDLFGRYDTDGDGTLSFQEFDRALRRDLKLSKRDATDRDIAAVFAWLDGDNTGSIDIGELKGLIHPQRISGRNLAS</sequence>
<feature type="domain" description="EF-hand" evidence="3">
    <location>
        <begin position="322"/>
        <end position="357"/>
    </location>
</feature>
<dbReference type="Pfam" id="PF13833">
    <property type="entry name" value="EF-hand_8"/>
    <property type="match status" value="1"/>
</dbReference>
<dbReference type="PROSITE" id="PS00018">
    <property type="entry name" value="EF_HAND_1"/>
    <property type="match status" value="3"/>
</dbReference>
<dbReference type="Gene3D" id="1.10.238.10">
    <property type="entry name" value="EF-hand"/>
    <property type="match status" value="2"/>
</dbReference>
<evidence type="ECO:0000313" key="4">
    <source>
        <dbReference type="EMBL" id="KAF4677937.1"/>
    </source>
</evidence>
<organism evidence="4 5">
    <name type="scientific">Perkinsus chesapeaki</name>
    <name type="common">Clam parasite</name>
    <name type="synonym">Perkinsus andrewsi</name>
    <dbReference type="NCBI Taxonomy" id="330153"/>
    <lineage>
        <taxon>Eukaryota</taxon>
        <taxon>Sar</taxon>
        <taxon>Alveolata</taxon>
        <taxon>Perkinsozoa</taxon>
        <taxon>Perkinsea</taxon>
        <taxon>Perkinsida</taxon>
        <taxon>Perkinsidae</taxon>
        <taxon>Perkinsus</taxon>
    </lineage>
</organism>
<name>A0A7J6N2X9_PERCH</name>